<reference evidence="5" key="1">
    <citation type="journal article" date="2023" name="GigaByte">
        <title>Genome assembly of the bearded iris, Iris pallida Lam.</title>
        <authorList>
            <person name="Bruccoleri R.E."/>
            <person name="Oakeley E.J."/>
            <person name="Faust A.M.E."/>
            <person name="Altorfer M."/>
            <person name="Dessus-Babus S."/>
            <person name="Burckhardt D."/>
            <person name="Oertli M."/>
            <person name="Naumann U."/>
            <person name="Petersen F."/>
            <person name="Wong J."/>
        </authorList>
    </citation>
    <scope>NUCLEOTIDE SEQUENCE</scope>
    <source>
        <strain evidence="5">GSM-AAB239-AS_SAM_17_03QT</strain>
    </source>
</reference>
<dbReference type="GO" id="GO:0003676">
    <property type="term" value="F:nucleic acid binding"/>
    <property type="evidence" value="ECO:0007669"/>
    <property type="project" value="InterPro"/>
</dbReference>
<feature type="region of interest" description="Disordered" evidence="4">
    <location>
        <begin position="75"/>
        <end position="100"/>
    </location>
</feature>
<dbReference type="PANTHER" id="PTHR13068:SF3">
    <property type="entry name" value="MITOCHONDRIAL TRANSCRIPTION TERMINATION FACTOR FAMILY PROTEIN"/>
    <property type="match status" value="1"/>
</dbReference>
<reference evidence="5" key="2">
    <citation type="submission" date="2023-04" db="EMBL/GenBank/DDBJ databases">
        <authorList>
            <person name="Bruccoleri R.E."/>
            <person name="Oakeley E.J."/>
            <person name="Faust A.-M."/>
            <person name="Dessus-Babus S."/>
            <person name="Altorfer M."/>
            <person name="Burckhardt D."/>
            <person name="Oertli M."/>
            <person name="Naumann U."/>
            <person name="Petersen F."/>
            <person name="Wong J."/>
        </authorList>
    </citation>
    <scope>NUCLEOTIDE SEQUENCE</scope>
    <source>
        <strain evidence="5">GSM-AAB239-AS_SAM_17_03QT</strain>
        <tissue evidence="5">Leaf</tissue>
    </source>
</reference>
<name>A0AAX6EVU8_IRIPA</name>
<evidence type="ECO:0008006" key="7">
    <source>
        <dbReference type="Google" id="ProtNLM"/>
    </source>
</evidence>
<dbReference type="GO" id="GO:0006353">
    <property type="term" value="P:DNA-templated transcription termination"/>
    <property type="evidence" value="ECO:0007669"/>
    <property type="project" value="UniProtKB-KW"/>
</dbReference>
<evidence type="ECO:0000313" key="5">
    <source>
        <dbReference type="EMBL" id="KAJ6808282.1"/>
    </source>
</evidence>
<organism evidence="5 6">
    <name type="scientific">Iris pallida</name>
    <name type="common">Sweet iris</name>
    <dbReference type="NCBI Taxonomy" id="29817"/>
    <lineage>
        <taxon>Eukaryota</taxon>
        <taxon>Viridiplantae</taxon>
        <taxon>Streptophyta</taxon>
        <taxon>Embryophyta</taxon>
        <taxon>Tracheophyta</taxon>
        <taxon>Spermatophyta</taxon>
        <taxon>Magnoliopsida</taxon>
        <taxon>Liliopsida</taxon>
        <taxon>Asparagales</taxon>
        <taxon>Iridaceae</taxon>
        <taxon>Iridoideae</taxon>
        <taxon>Irideae</taxon>
        <taxon>Iris</taxon>
    </lineage>
</organism>
<protein>
    <recommendedName>
        <fullName evidence="7">Transcription termination factor MTERF2, chloroplastic</fullName>
    </recommendedName>
</protein>
<dbReference type="FunFam" id="1.25.70.10:FF:000015">
    <property type="entry name" value="Mitochondrial transcription termination factor family protein"/>
    <property type="match status" value="1"/>
</dbReference>
<proteinExistence type="inferred from homology"/>
<dbReference type="InterPro" id="IPR038538">
    <property type="entry name" value="MTERF_sf"/>
</dbReference>
<dbReference type="Gene3D" id="1.25.70.10">
    <property type="entry name" value="Transcription termination factor 3, mitochondrial"/>
    <property type="match status" value="1"/>
</dbReference>
<evidence type="ECO:0000256" key="3">
    <source>
        <dbReference type="ARBA" id="ARBA00022946"/>
    </source>
</evidence>
<evidence type="ECO:0000256" key="4">
    <source>
        <dbReference type="SAM" id="MobiDB-lite"/>
    </source>
</evidence>
<dbReference type="AlphaFoldDB" id="A0AAX6EVU8"/>
<keyword evidence="3" id="KW-0809">Transit peptide</keyword>
<comment type="caution">
    <text evidence="5">The sequence shown here is derived from an EMBL/GenBank/DDBJ whole genome shotgun (WGS) entry which is preliminary data.</text>
</comment>
<keyword evidence="2" id="KW-0805">Transcription regulation</keyword>
<feature type="region of interest" description="Disordered" evidence="4">
    <location>
        <begin position="17"/>
        <end position="36"/>
    </location>
</feature>
<dbReference type="Pfam" id="PF02536">
    <property type="entry name" value="mTERF"/>
    <property type="match status" value="1"/>
</dbReference>
<evidence type="ECO:0000256" key="1">
    <source>
        <dbReference type="ARBA" id="ARBA00007692"/>
    </source>
</evidence>
<keyword evidence="2" id="KW-0804">Transcription</keyword>
<dbReference type="Proteomes" id="UP001140949">
    <property type="component" value="Unassembled WGS sequence"/>
</dbReference>
<comment type="similarity">
    <text evidence="1">Belongs to the mTERF family.</text>
</comment>
<dbReference type="EMBL" id="JANAVB010033418">
    <property type="protein sequence ID" value="KAJ6808282.1"/>
    <property type="molecule type" value="Genomic_DNA"/>
</dbReference>
<gene>
    <name evidence="5" type="ORF">M6B38_167905</name>
</gene>
<dbReference type="PANTHER" id="PTHR13068">
    <property type="entry name" value="CGI-12 PROTEIN-RELATED"/>
    <property type="match status" value="1"/>
</dbReference>
<sequence length="628" mass="71705">MLRGFLGIRVRILRERERRRRPGRNPSMPALSSHSPFTTISSLFSPSIAPLPAENLLLHRSPQCPRVPRIRLRARRSAKTSVQCSGAGKSQIPPPKEEERSQAREVVFELLKEFGASEEESIQVASNSPSYVASLVEDVLELDSHSLWGSWSVGEDVSSLSFKRKVHLMAKSKGDGGLLPFLESIGLKHSSSMIVARYLSTERLPELITKVKFVKEILFSSNSLNELIGRNARRMMMHISVPIDDDIQRTLSFFEKMEANQGGLDKLGYEEASFSFLIESFPKLLLLSLENCLKPLVDFLILIGVPKERVRHILLSFPPIFFYDIEREIKPRMSALEKAGFKYEDIARMLLKYPWILSTSIIENYEKILSFFNEKKVPESSVDLAIKSWPHLLGCTANKMMPIVDQFADLGVNKKMLGRVISSSPQLLLRKPNEFLEVVSFMEEIGFDGKTTGRILCRCPEIFAANVDTTIRKKIDFLTDFGILRSHISRVIRKYPELLLLDIHNTLLPRMRYLMDIGLSKRDVCSMVCKFSPLLGYSVEVVLEPKLEFLLRTMQKPLKEIVEYPRYFSYSLEKRIKPRFWVLKSRNIDCSLKDMLGKNDEEFAEQYMGIEFGRLLVVPSPAPCDNGS</sequence>
<dbReference type="InterPro" id="IPR003690">
    <property type="entry name" value="MTERF"/>
</dbReference>
<keyword evidence="6" id="KW-1185">Reference proteome</keyword>
<accession>A0AAX6EVU8</accession>
<evidence type="ECO:0000313" key="6">
    <source>
        <dbReference type="Proteomes" id="UP001140949"/>
    </source>
</evidence>
<keyword evidence="2" id="KW-0806">Transcription termination</keyword>
<dbReference type="SMART" id="SM00733">
    <property type="entry name" value="Mterf"/>
    <property type="match status" value="10"/>
</dbReference>
<evidence type="ECO:0000256" key="2">
    <source>
        <dbReference type="ARBA" id="ARBA00022472"/>
    </source>
</evidence>